<dbReference type="STRING" id="1086013.SAMN05421774_103330"/>
<dbReference type="CDD" id="cd14727">
    <property type="entry name" value="ChanN-like"/>
    <property type="match status" value="1"/>
</dbReference>
<dbReference type="Pfam" id="PF04187">
    <property type="entry name" value="Cofac_haem_bdg"/>
    <property type="match status" value="1"/>
</dbReference>
<protein>
    <submittedName>
        <fullName evidence="2">Haem-binding uptake, Tiki superfamily, ChaN</fullName>
    </submittedName>
</protein>
<accession>A0A1N7NEE1</accession>
<gene>
    <name evidence="2" type="ORF">SAMN05421774_103330</name>
</gene>
<dbReference type="InterPro" id="IPR007314">
    <property type="entry name" value="Cofac_haem-bd_dom"/>
</dbReference>
<organism evidence="2 3">
    <name type="scientific">Gemmobacter megaterium</name>
    <dbReference type="NCBI Taxonomy" id="1086013"/>
    <lineage>
        <taxon>Bacteria</taxon>
        <taxon>Pseudomonadati</taxon>
        <taxon>Pseudomonadota</taxon>
        <taxon>Alphaproteobacteria</taxon>
        <taxon>Rhodobacterales</taxon>
        <taxon>Paracoccaceae</taxon>
        <taxon>Gemmobacter</taxon>
    </lineage>
</organism>
<dbReference type="RefSeq" id="WP_076530895.1">
    <property type="nucleotide sequence ID" value="NZ_BMEH01000003.1"/>
</dbReference>
<dbReference type="EMBL" id="FTOT01000003">
    <property type="protein sequence ID" value="SIS96638.1"/>
    <property type="molecule type" value="Genomic_DNA"/>
</dbReference>
<evidence type="ECO:0000259" key="1">
    <source>
        <dbReference type="Pfam" id="PF04187"/>
    </source>
</evidence>
<keyword evidence="3" id="KW-1185">Reference proteome</keyword>
<dbReference type="AlphaFoldDB" id="A0A1N7NEE1"/>
<name>A0A1N7NEE1_9RHOB</name>
<evidence type="ECO:0000313" key="3">
    <source>
        <dbReference type="Proteomes" id="UP000186141"/>
    </source>
</evidence>
<dbReference type="SUPFAM" id="SSF159501">
    <property type="entry name" value="EreA/ChaN-like"/>
    <property type="match status" value="1"/>
</dbReference>
<evidence type="ECO:0000313" key="2">
    <source>
        <dbReference type="EMBL" id="SIS96638.1"/>
    </source>
</evidence>
<dbReference type="Proteomes" id="UP000186141">
    <property type="component" value="Unassembled WGS sequence"/>
</dbReference>
<feature type="domain" description="Haem-binding uptake Tiki superfamily ChaN" evidence="1">
    <location>
        <begin position="16"/>
        <end position="227"/>
    </location>
</feature>
<reference evidence="2 3" key="1">
    <citation type="submission" date="2017-01" db="EMBL/GenBank/DDBJ databases">
        <authorList>
            <person name="Mah S.A."/>
            <person name="Swanson W.J."/>
            <person name="Moy G.W."/>
            <person name="Vacquier V.D."/>
        </authorList>
    </citation>
    <scope>NUCLEOTIDE SEQUENCE [LARGE SCALE GENOMIC DNA]</scope>
    <source>
        <strain evidence="2 3">DSM 26375</strain>
    </source>
</reference>
<dbReference type="Gene3D" id="3.40.50.11550">
    <property type="match status" value="1"/>
</dbReference>
<dbReference type="OrthoDB" id="9795827at2"/>
<proteinExistence type="predicted"/>
<sequence length="263" mass="28620">MTRWATDLGPVAWPTLIADLARAQVVLLGERHDRADMHRWQLHVAAALVAHRPIVMGFEMFPARLDPVLADWTAGRIGSEEEFLARAEWGSDWAFPPDLYLPLFRFCRETAVPMVGLNVRRDLVRTVGAGGWDSVPEDQREGLTPARPSPAAYRRFIFDLTGGGPAGRTLQSPEDPGFDRFLRAQEVWDRAFATHIARAVQRPGAPLVVGIIGMGHLQFGGGVSWQLADLGVTASRVLIPHDPGARPPSGAADATFALAAPVA</sequence>